<accession>A0AAX0U7E9</accession>
<name>A0AAX0U7E9_BURPE</name>
<proteinExistence type="predicted"/>
<gene>
    <name evidence="2" type="ORF">CWD88_21310</name>
</gene>
<protein>
    <submittedName>
        <fullName evidence="2">Uncharacterized protein</fullName>
    </submittedName>
</protein>
<dbReference type="EMBL" id="PHRB01000022">
    <property type="protein sequence ID" value="PJO64364.1"/>
    <property type="molecule type" value="Genomic_DNA"/>
</dbReference>
<dbReference type="Proteomes" id="UP000231878">
    <property type="component" value="Unassembled WGS sequence"/>
</dbReference>
<comment type="caution">
    <text evidence="2">The sequence shown here is derived from an EMBL/GenBank/DDBJ whole genome shotgun (WGS) entry which is preliminary data.</text>
</comment>
<organism evidence="2 3">
    <name type="scientific">Burkholderia pseudomallei</name>
    <name type="common">Pseudomonas pseudomallei</name>
    <dbReference type="NCBI Taxonomy" id="28450"/>
    <lineage>
        <taxon>Bacteria</taxon>
        <taxon>Pseudomonadati</taxon>
        <taxon>Pseudomonadota</taxon>
        <taxon>Betaproteobacteria</taxon>
        <taxon>Burkholderiales</taxon>
        <taxon>Burkholderiaceae</taxon>
        <taxon>Burkholderia</taxon>
        <taxon>pseudomallei group</taxon>
    </lineage>
</organism>
<feature type="region of interest" description="Disordered" evidence="1">
    <location>
        <begin position="1"/>
        <end position="23"/>
    </location>
</feature>
<sequence>MARPSSGATAPDADSLRHLYHRPRTMRRCIADNDYCSRRWRCADSPAAIASRRRAPPSRPASPVPARRRAATPSRGGSPVFSGRPDAYFDRTAKQTVSFIQQL</sequence>
<dbReference type="AlphaFoldDB" id="A0AAX0U7E9"/>
<evidence type="ECO:0000256" key="1">
    <source>
        <dbReference type="SAM" id="MobiDB-lite"/>
    </source>
</evidence>
<feature type="region of interest" description="Disordered" evidence="1">
    <location>
        <begin position="46"/>
        <end position="86"/>
    </location>
</feature>
<evidence type="ECO:0000313" key="3">
    <source>
        <dbReference type="Proteomes" id="UP000231878"/>
    </source>
</evidence>
<evidence type="ECO:0000313" key="2">
    <source>
        <dbReference type="EMBL" id="PJO64364.1"/>
    </source>
</evidence>
<reference evidence="2 3" key="1">
    <citation type="submission" date="2017-11" db="EMBL/GenBank/DDBJ databases">
        <title>Molecular characterization of Burkholderia pseudomallei and closely related isolates from Vietnam.</title>
        <authorList>
            <person name="Ustinov D.V."/>
            <person name="Antonov A.S."/>
            <person name="Avdusheva E.F."/>
            <person name="Shpak I.M."/>
            <person name="Zakharova I.B."/>
            <person name="Thi L.A."/>
            <person name="Teteryatnikova N."/>
            <person name="Lopasteyskaya Y.A."/>
            <person name="Kuzyutina J.A."/>
            <person name="Ngo T.N."/>
            <person name="Victorov D.V."/>
        </authorList>
    </citation>
    <scope>NUCLEOTIDE SEQUENCE [LARGE SCALE GENOMIC DNA]</scope>
    <source>
        <strain evidence="2 3">V1512</strain>
    </source>
</reference>